<dbReference type="AlphaFoldDB" id="A0A226DJ43"/>
<proteinExistence type="predicted"/>
<organism evidence="2 3">
    <name type="scientific">Folsomia candida</name>
    <name type="common">Springtail</name>
    <dbReference type="NCBI Taxonomy" id="158441"/>
    <lineage>
        <taxon>Eukaryota</taxon>
        <taxon>Metazoa</taxon>
        <taxon>Ecdysozoa</taxon>
        <taxon>Arthropoda</taxon>
        <taxon>Hexapoda</taxon>
        <taxon>Collembola</taxon>
        <taxon>Entomobryomorpha</taxon>
        <taxon>Isotomoidea</taxon>
        <taxon>Isotomidae</taxon>
        <taxon>Proisotominae</taxon>
        <taxon>Folsomia</taxon>
    </lineage>
</organism>
<protein>
    <submittedName>
        <fullName evidence="2">Uncharacterized protein</fullName>
    </submittedName>
</protein>
<name>A0A226DJ43_FOLCA</name>
<keyword evidence="1" id="KW-0732">Signal</keyword>
<accession>A0A226DJ43</accession>
<evidence type="ECO:0000313" key="3">
    <source>
        <dbReference type="Proteomes" id="UP000198287"/>
    </source>
</evidence>
<evidence type="ECO:0000256" key="1">
    <source>
        <dbReference type="SAM" id="SignalP"/>
    </source>
</evidence>
<dbReference type="SUPFAM" id="SSF49695">
    <property type="entry name" value="gamma-Crystallin-like"/>
    <property type="match status" value="1"/>
</dbReference>
<reference evidence="2 3" key="1">
    <citation type="submission" date="2015-12" db="EMBL/GenBank/DDBJ databases">
        <title>The genome of Folsomia candida.</title>
        <authorList>
            <person name="Faddeeva A."/>
            <person name="Derks M.F."/>
            <person name="Anvar Y."/>
            <person name="Smit S."/>
            <person name="Van Straalen N."/>
            <person name="Roelofs D."/>
        </authorList>
    </citation>
    <scope>NUCLEOTIDE SEQUENCE [LARGE SCALE GENOMIC DNA]</scope>
    <source>
        <strain evidence="2 3">VU population</strain>
        <tissue evidence="2">Whole body</tissue>
    </source>
</reference>
<dbReference type="InterPro" id="IPR011024">
    <property type="entry name" value="G_crystallin-like"/>
</dbReference>
<feature type="signal peptide" evidence="1">
    <location>
        <begin position="1"/>
        <end position="18"/>
    </location>
</feature>
<sequence length="196" mass="21519">MLFKTILIFAIALSTVESVLQEIYIFKEPSCQGDGLLFRSKQSALTTYQQTFIDAMQSIRVLGFWTGYSTPEFQPEELLNKHDYTGTCSNYSASGLKSLRFMGQIDTSTAFISLYNGTPGTDAFSGDEKIVTRASSDFSFTPTGVIISNAANWTGYENADFTGRAICFRSSTPGLTTFDLMTDSRVVKSVVKGCIS</sequence>
<feature type="chain" id="PRO_5012782039" evidence="1">
    <location>
        <begin position="19"/>
        <end position="196"/>
    </location>
</feature>
<dbReference type="Gene3D" id="2.60.20.10">
    <property type="entry name" value="Crystallins"/>
    <property type="match status" value="1"/>
</dbReference>
<keyword evidence="3" id="KW-1185">Reference proteome</keyword>
<comment type="caution">
    <text evidence="2">The sequence shown here is derived from an EMBL/GenBank/DDBJ whole genome shotgun (WGS) entry which is preliminary data.</text>
</comment>
<dbReference type="Proteomes" id="UP000198287">
    <property type="component" value="Unassembled WGS sequence"/>
</dbReference>
<dbReference type="EMBL" id="LNIX01000019">
    <property type="protein sequence ID" value="OXA44864.1"/>
    <property type="molecule type" value="Genomic_DNA"/>
</dbReference>
<gene>
    <name evidence="2" type="ORF">Fcan01_20497</name>
</gene>
<evidence type="ECO:0000313" key="2">
    <source>
        <dbReference type="EMBL" id="OXA44864.1"/>
    </source>
</evidence>